<dbReference type="InterPro" id="IPR051316">
    <property type="entry name" value="Zinc-reg_GTPase_activator"/>
</dbReference>
<dbReference type="Gene3D" id="3.40.50.300">
    <property type="entry name" value="P-loop containing nucleotide triphosphate hydrolases"/>
    <property type="match status" value="1"/>
</dbReference>
<dbReference type="InterPro" id="IPR027417">
    <property type="entry name" value="P-loop_NTPase"/>
</dbReference>
<evidence type="ECO:0000256" key="5">
    <source>
        <dbReference type="ARBA" id="ARBA00049117"/>
    </source>
</evidence>
<feature type="domain" description="CobW C-terminal" evidence="6">
    <location>
        <begin position="243"/>
        <end position="328"/>
    </location>
</feature>
<evidence type="ECO:0000313" key="7">
    <source>
        <dbReference type="EMBL" id="TNJ63268.1"/>
    </source>
</evidence>
<comment type="similarity">
    <text evidence="4">Belongs to the SIMIBI class G3E GTPase family. ZNG1 subfamily.</text>
</comment>
<name>A0A5C4T2I2_9BACL</name>
<dbReference type="GO" id="GO:0005737">
    <property type="term" value="C:cytoplasm"/>
    <property type="evidence" value="ECO:0007669"/>
    <property type="project" value="TreeGrafter"/>
</dbReference>
<dbReference type="SUPFAM" id="SSF90002">
    <property type="entry name" value="Hypothetical protein YjiA, C-terminal domain"/>
    <property type="match status" value="1"/>
</dbReference>
<accession>A0A5C4T2I2</accession>
<evidence type="ECO:0000256" key="2">
    <source>
        <dbReference type="ARBA" id="ARBA00022801"/>
    </source>
</evidence>
<dbReference type="Gene3D" id="3.30.1220.10">
    <property type="entry name" value="CobW-like, C-terminal domain"/>
    <property type="match status" value="1"/>
</dbReference>
<proteinExistence type="inferred from homology"/>
<comment type="catalytic activity">
    <reaction evidence="5">
        <text>GTP + H2O = GDP + phosphate + H(+)</text>
        <dbReference type="Rhea" id="RHEA:19669"/>
        <dbReference type="ChEBI" id="CHEBI:15377"/>
        <dbReference type="ChEBI" id="CHEBI:15378"/>
        <dbReference type="ChEBI" id="CHEBI:37565"/>
        <dbReference type="ChEBI" id="CHEBI:43474"/>
        <dbReference type="ChEBI" id="CHEBI:58189"/>
    </reaction>
    <physiologicalReaction direction="left-to-right" evidence="5">
        <dbReference type="Rhea" id="RHEA:19670"/>
    </physiologicalReaction>
</comment>
<dbReference type="PANTHER" id="PTHR13748:SF62">
    <property type="entry name" value="COBW DOMAIN-CONTAINING PROTEIN"/>
    <property type="match status" value="1"/>
</dbReference>
<dbReference type="Pfam" id="PF02492">
    <property type="entry name" value="cobW"/>
    <property type="match status" value="1"/>
</dbReference>
<organism evidence="7 8">
    <name type="scientific">Paenibacillus hemerocallicola</name>
    <dbReference type="NCBI Taxonomy" id="1172614"/>
    <lineage>
        <taxon>Bacteria</taxon>
        <taxon>Bacillati</taxon>
        <taxon>Bacillota</taxon>
        <taxon>Bacilli</taxon>
        <taxon>Bacillales</taxon>
        <taxon>Paenibacillaceae</taxon>
        <taxon>Paenibacillus</taxon>
    </lineage>
</organism>
<keyword evidence="2" id="KW-0378">Hydrolase</keyword>
<sequence>MRIPALIISGFLGSGKTTLLLRLLEEAAGRGLRPGVLMNELGKLDVDGQILEEHANASVQKLLDGCVCCSKKGELLDALKTLSAQKPDLIVIELTGVANPEEIAETITEPGLLDELYLRQVVTVLDGEHILDYNSIFAADKQLVRTLRRQIEVADRLLLNKTDLIPSAKQLKIEKTIRKYNDRAPIYPTTQSRFDMSPLFADIESATSAIVSTQVPKTPKVAIRGVATVVKQQETKSFSRIQTISLPWPREGGTSRSRVEKCLRAWEDRLLRAKGYLRFEGDDSVYLMQFAGGRTVWERSRYDGEPYVVFIGLDLDAERLTEQWHRIFD</sequence>
<dbReference type="PANTHER" id="PTHR13748">
    <property type="entry name" value="COBW-RELATED"/>
    <property type="match status" value="1"/>
</dbReference>
<dbReference type="InterPro" id="IPR003495">
    <property type="entry name" value="CobW/HypB/UreG_nucleotide-bd"/>
</dbReference>
<dbReference type="GO" id="GO:0016787">
    <property type="term" value="F:hydrolase activity"/>
    <property type="evidence" value="ECO:0007669"/>
    <property type="project" value="UniProtKB-KW"/>
</dbReference>
<comment type="caution">
    <text evidence="7">The sequence shown here is derived from an EMBL/GenBank/DDBJ whole genome shotgun (WGS) entry which is preliminary data.</text>
</comment>
<gene>
    <name evidence="7" type="ORF">FE784_26580</name>
</gene>
<evidence type="ECO:0000256" key="1">
    <source>
        <dbReference type="ARBA" id="ARBA00022741"/>
    </source>
</evidence>
<keyword evidence="1" id="KW-0547">Nucleotide-binding</keyword>
<reference evidence="7 8" key="1">
    <citation type="submission" date="2019-05" db="EMBL/GenBank/DDBJ databases">
        <title>We sequenced the genome of Paenibacillus hemerocallicola KCTC 33185 for further insight into its adaptation and study the phylogeny of Paenibacillus.</title>
        <authorList>
            <person name="Narsing Rao M.P."/>
        </authorList>
    </citation>
    <scope>NUCLEOTIDE SEQUENCE [LARGE SCALE GENOMIC DNA]</scope>
    <source>
        <strain evidence="7 8">KCTC 33185</strain>
    </source>
</reference>
<dbReference type="GO" id="GO:0000166">
    <property type="term" value="F:nucleotide binding"/>
    <property type="evidence" value="ECO:0007669"/>
    <property type="project" value="UniProtKB-KW"/>
</dbReference>
<evidence type="ECO:0000313" key="8">
    <source>
        <dbReference type="Proteomes" id="UP000307943"/>
    </source>
</evidence>
<evidence type="ECO:0000256" key="3">
    <source>
        <dbReference type="ARBA" id="ARBA00023186"/>
    </source>
</evidence>
<dbReference type="InterPro" id="IPR011629">
    <property type="entry name" value="CobW-like_C"/>
</dbReference>
<keyword evidence="8" id="KW-1185">Reference proteome</keyword>
<dbReference type="EMBL" id="VDCQ01000046">
    <property type="protein sequence ID" value="TNJ63268.1"/>
    <property type="molecule type" value="Genomic_DNA"/>
</dbReference>
<dbReference type="AlphaFoldDB" id="A0A5C4T2I2"/>
<protein>
    <submittedName>
        <fullName evidence="7">GTP-binding protein</fullName>
    </submittedName>
</protein>
<dbReference type="CDD" id="cd03112">
    <property type="entry name" value="CobW-like"/>
    <property type="match status" value="1"/>
</dbReference>
<dbReference type="InterPro" id="IPR036627">
    <property type="entry name" value="CobW-likC_sf"/>
</dbReference>
<evidence type="ECO:0000256" key="4">
    <source>
        <dbReference type="ARBA" id="ARBA00034320"/>
    </source>
</evidence>
<evidence type="ECO:0000259" key="6">
    <source>
        <dbReference type="SMART" id="SM00833"/>
    </source>
</evidence>
<dbReference type="SUPFAM" id="SSF52540">
    <property type="entry name" value="P-loop containing nucleoside triphosphate hydrolases"/>
    <property type="match status" value="1"/>
</dbReference>
<dbReference type="OrthoDB" id="9808822at2"/>
<dbReference type="SMART" id="SM00833">
    <property type="entry name" value="CobW_C"/>
    <property type="match status" value="1"/>
</dbReference>
<dbReference type="Pfam" id="PF07683">
    <property type="entry name" value="CobW_C"/>
    <property type="match status" value="1"/>
</dbReference>
<dbReference type="Proteomes" id="UP000307943">
    <property type="component" value="Unassembled WGS sequence"/>
</dbReference>
<keyword evidence="3" id="KW-0143">Chaperone</keyword>